<dbReference type="EC" id="1.1.1.18" evidence="4"/>
<feature type="domain" description="Gfo/Idh/MocA-like oxidoreductase N-terminal" evidence="5">
    <location>
        <begin position="2"/>
        <end position="123"/>
    </location>
</feature>
<evidence type="ECO:0000256" key="2">
    <source>
        <dbReference type="ARBA" id="ARBA00023002"/>
    </source>
</evidence>
<comment type="caution">
    <text evidence="7">The sequence shown here is derived from an EMBL/GenBank/DDBJ whole genome shotgun (WGS) entry which is preliminary data.</text>
</comment>
<dbReference type="InterPro" id="IPR000683">
    <property type="entry name" value="Gfo/Idh/MocA-like_OxRdtase_N"/>
</dbReference>
<evidence type="ECO:0000256" key="1">
    <source>
        <dbReference type="ARBA" id="ARBA00010928"/>
    </source>
</evidence>
<dbReference type="SUPFAM" id="SSF51735">
    <property type="entry name" value="NAD(P)-binding Rossmann-fold domains"/>
    <property type="match status" value="1"/>
</dbReference>
<proteinExistence type="inferred from homology"/>
<dbReference type="EMBL" id="JAAGOA010000022">
    <property type="protein sequence ID" value="NEE03451.1"/>
    <property type="molecule type" value="Genomic_DNA"/>
</dbReference>
<evidence type="ECO:0000313" key="8">
    <source>
        <dbReference type="Proteomes" id="UP000475214"/>
    </source>
</evidence>
<dbReference type="InterPro" id="IPR036291">
    <property type="entry name" value="NAD(P)-bd_dom_sf"/>
</dbReference>
<dbReference type="HAMAP" id="MF_01671">
    <property type="entry name" value="IolG"/>
    <property type="match status" value="1"/>
</dbReference>
<dbReference type="InterPro" id="IPR023794">
    <property type="entry name" value="MI/DCI_dehydrogenase"/>
</dbReference>
<reference evidence="7 8" key="1">
    <citation type="submission" date="2020-02" db="EMBL/GenBank/DDBJ databases">
        <authorList>
            <person name="Li X.-J."/>
            <person name="Han X.-M."/>
        </authorList>
    </citation>
    <scope>NUCLEOTIDE SEQUENCE [LARGE SCALE GENOMIC DNA]</scope>
    <source>
        <strain evidence="7 8">CCTCC AB 2017055</strain>
    </source>
</reference>
<evidence type="ECO:0000256" key="3">
    <source>
        <dbReference type="ARBA" id="ARBA00023027"/>
    </source>
</evidence>
<comment type="catalytic activity">
    <reaction evidence="4">
        <text>myo-inositol + NAD(+) = scyllo-inosose + NADH + H(+)</text>
        <dbReference type="Rhea" id="RHEA:16949"/>
        <dbReference type="ChEBI" id="CHEBI:15378"/>
        <dbReference type="ChEBI" id="CHEBI:17268"/>
        <dbReference type="ChEBI" id="CHEBI:17811"/>
        <dbReference type="ChEBI" id="CHEBI:57540"/>
        <dbReference type="ChEBI" id="CHEBI:57945"/>
        <dbReference type="EC" id="1.1.1.18"/>
    </reaction>
</comment>
<dbReference type="Gene3D" id="3.30.360.10">
    <property type="entry name" value="Dihydrodipicolinate Reductase, domain 2"/>
    <property type="match status" value="1"/>
</dbReference>
<dbReference type="GO" id="GO:0000166">
    <property type="term" value="F:nucleotide binding"/>
    <property type="evidence" value="ECO:0007669"/>
    <property type="project" value="InterPro"/>
</dbReference>
<evidence type="ECO:0000256" key="4">
    <source>
        <dbReference type="HAMAP-Rule" id="MF_01671"/>
    </source>
</evidence>
<evidence type="ECO:0000313" key="7">
    <source>
        <dbReference type="EMBL" id="NEE03451.1"/>
    </source>
</evidence>
<comment type="similarity">
    <text evidence="1 4">Belongs to the Gfo/Idh/MocA family.</text>
</comment>
<dbReference type="InterPro" id="IPR050424">
    <property type="entry name" value="Gfo-Idh-MocA_inositol_DH"/>
</dbReference>
<evidence type="ECO:0000259" key="5">
    <source>
        <dbReference type="Pfam" id="PF01408"/>
    </source>
</evidence>
<dbReference type="GO" id="GO:0050112">
    <property type="term" value="F:inositol 2-dehydrogenase (NAD+) activity"/>
    <property type="evidence" value="ECO:0007669"/>
    <property type="project" value="UniProtKB-UniRule"/>
</dbReference>
<dbReference type="PANTHER" id="PTHR43593">
    <property type="match status" value="1"/>
</dbReference>
<keyword evidence="2 4" id="KW-0560">Oxidoreductase</keyword>
<evidence type="ECO:0000259" key="6">
    <source>
        <dbReference type="Pfam" id="PF02894"/>
    </source>
</evidence>
<dbReference type="SUPFAM" id="SSF55347">
    <property type="entry name" value="Glyceraldehyde-3-phosphate dehydrogenase-like, C-terminal domain"/>
    <property type="match status" value="1"/>
</dbReference>
<dbReference type="Gene3D" id="3.40.50.720">
    <property type="entry name" value="NAD(P)-binding Rossmann-like Domain"/>
    <property type="match status" value="1"/>
</dbReference>
<sequence>MLRVGVIGTGMIGEDHVRRLTSTLSGCRVSAVTDVDAERARAVADVAPGARVHDSGEDLVRDGEVDAVVVASWGATHEQYVLACLAAGKPVFCEKPLAPSAKECLRIVEAEAAIGRRMVQVGFMRRYDTAFAQLKRAVDAGTIGAPLLVHCAHRNASVPGHFVADMAITDSAVHEFDIVRWLLDDEIVAVRVLKPRANGHGRDVQDPLLILLETAGGVLIDVETSVNIQYGYDIRAEVVGESGTVELPQAGNVVVRQSGGVTALIAMDWRDRFRQAYDVELQAWVDAAAKGGATGPTSWDGYVATTISEAAVWSMGTGSRVPIKLEDRPVLYAVS</sequence>
<dbReference type="Proteomes" id="UP000475214">
    <property type="component" value="Unassembled WGS sequence"/>
</dbReference>
<dbReference type="Pfam" id="PF02894">
    <property type="entry name" value="GFO_IDH_MocA_C"/>
    <property type="match status" value="1"/>
</dbReference>
<dbReference type="Pfam" id="PF01408">
    <property type="entry name" value="GFO_IDH_MocA"/>
    <property type="match status" value="1"/>
</dbReference>
<accession>A0A6L9SG87</accession>
<keyword evidence="8" id="KW-1185">Reference proteome</keyword>
<comment type="subunit">
    <text evidence="4">Homotetramer.</text>
</comment>
<dbReference type="InterPro" id="IPR004104">
    <property type="entry name" value="Gfo/Idh/MocA-like_OxRdtase_C"/>
</dbReference>
<dbReference type="AlphaFoldDB" id="A0A6L9SG87"/>
<comment type="function">
    <text evidence="4">Involved in the oxidation of myo-inositol (MI) to 2-keto-myo-inositol (2KMI or 2-inosose).</text>
</comment>
<keyword evidence="3 4" id="KW-0520">NAD</keyword>
<feature type="domain" description="Gfo/Idh/MocA-like oxidoreductase C-terminal" evidence="6">
    <location>
        <begin position="135"/>
        <end position="322"/>
    </location>
</feature>
<name>A0A6L9SG87_9ACTN</name>
<dbReference type="GO" id="GO:0019310">
    <property type="term" value="P:inositol catabolic process"/>
    <property type="evidence" value="ECO:0007669"/>
    <property type="project" value="UniProtKB-UniRule"/>
</dbReference>
<gene>
    <name evidence="4" type="primary">iolG</name>
    <name evidence="7" type="ORF">G1H10_25110</name>
</gene>
<dbReference type="PANTHER" id="PTHR43593:SF1">
    <property type="entry name" value="INOSITOL 2-DEHYDROGENASE"/>
    <property type="match status" value="1"/>
</dbReference>
<organism evidence="7 8">
    <name type="scientific">Phytoactinopolyspora halotolerans</name>
    <dbReference type="NCBI Taxonomy" id="1981512"/>
    <lineage>
        <taxon>Bacteria</taxon>
        <taxon>Bacillati</taxon>
        <taxon>Actinomycetota</taxon>
        <taxon>Actinomycetes</taxon>
        <taxon>Jiangellales</taxon>
        <taxon>Jiangellaceae</taxon>
        <taxon>Phytoactinopolyspora</taxon>
    </lineage>
</organism>
<protein>
    <recommendedName>
        <fullName evidence="4">Inositol 2-dehydrogenase</fullName>
        <ecNumber evidence="4">1.1.1.18</ecNumber>
    </recommendedName>
    <alternativeName>
        <fullName evidence="4">Myo-inositol 2-dehydrogenase</fullName>
        <shortName evidence="4">MI 2-dehydrogenase</shortName>
    </alternativeName>
</protein>